<evidence type="ECO:0000256" key="1">
    <source>
        <dbReference type="SAM" id="MobiDB-lite"/>
    </source>
</evidence>
<feature type="chain" id="PRO_5038004222" evidence="2">
    <location>
        <begin position="16"/>
        <end position="295"/>
    </location>
</feature>
<dbReference type="Proteomes" id="UP000766595">
    <property type="component" value="Unassembled WGS sequence"/>
</dbReference>
<keyword evidence="4" id="KW-1185">Reference proteome</keyword>
<dbReference type="RefSeq" id="WP_261969726.1">
    <property type="nucleotide sequence ID" value="NZ_JAHHZF010000008.1"/>
</dbReference>
<comment type="caution">
    <text evidence="3">The sequence shown here is derived from an EMBL/GenBank/DDBJ whole genome shotgun (WGS) entry which is preliminary data.</text>
</comment>
<dbReference type="EMBL" id="JAHHZF010000008">
    <property type="protein sequence ID" value="MBT9291157.1"/>
    <property type="molecule type" value="Genomic_DNA"/>
</dbReference>
<protein>
    <submittedName>
        <fullName evidence="3">DUF3108 domain-containing protein</fullName>
    </submittedName>
</protein>
<evidence type="ECO:0000313" key="4">
    <source>
        <dbReference type="Proteomes" id="UP000766595"/>
    </source>
</evidence>
<proteinExistence type="predicted"/>
<sequence>MVAVAAAVASGPAGAASEASVEATYYATLGGFSIASGNLTFMLGDSGEYRAALGAQVSGFAALIANRSAEASASGRAIPGSPSSRSYSMAINGGPIANEVNMTFSGGSVASVRATELRSSNPDARMPVTAAHKQGVIDPLAAFVVTMGNPKDVLTPKVCNRTLRVFDGRVRYDLRLVYGAKTDIQGQPGSYSGPAIICAVNYRPIAGFRPLTPEQEKYERNIEFSITFVPVGTTGVMLPYRVNIGTPAGLLVVSASRFEVKGTRLGSTGSQGETAAAAPEAVASGAPLLRNNDNR</sequence>
<organism evidence="3 4">
    <name type="scientific">Prosthecodimorpha staleyi</name>
    <dbReference type="NCBI Taxonomy" id="2840188"/>
    <lineage>
        <taxon>Bacteria</taxon>
        <taxon>Pseudomonadati</taxon>
        <taxon>Pseudomonadota</taxon>
        <taxon>Alphaproteobacteria</taxon>
        <taxon>Hyphomicrobiales</taxon>
        <taxon>Ancalomicrobiaceae</taxon>
        <taxon>Prosthecodimorpha</taxon>
    </lineage>
</organism>
<gene>
    <name evidence="3" type="ORF">KL771_16955</name>
</gene>
<feature type="signal peptide" evidence="2">
    <location>
        <begin position="1"/>
        <end position="15"/>
    </location>
</feature>
<evidence type="ECO:0000256" key="2">
    <source>
        <dbReference type="SAM" id="SignalP"/>
    </source>
</evidence>
<accession>A0A947DA35</accession>
<reference evidence="3 4" key="1">
    <citation type="submission" date="2021-06" db="EMBL/GenBank/DDBJ databases">
        <authorList>
            <person name="Grouzdev D.S."/>
            <person name="Koziaeva V."/>
        </authorList>
    </citation>
    <scope>NUCLEOTIDE SEQUENCE [LARGE SCALE GENOMIC DNA]</scope>
    <source>
        <strain evidence="3 4">22</strain>
    </source>
</reference>
<feature type="compositionally biased region" description="Low complexity" evidence="1">
    <location>
        <begin position="275"/>
        <end position="286"/>
    </location>
</feature>
<evidence type="ECO:0000313" key="3">
    <source>
        <dbReference type="EMBL" id="MBT9291157.1"/>
    </source>
</evidence>
<feature type="region of interest" description="Disordered" evidence="1">
    <location>
        <begin position="264"/>
        <end position="295"/>
    </location>
</feature>
<dbReference type="AlphaFoldDB" id="A0A947DA35"/>
<name>A0A947DA35_9HYPH</name>
<keyword evidence="2" id="KW-0732">Signal</keyword>